<sequence>MPENHSAEYGGGNWEMGKPVLSGEGVVIVVMVGVDVRSAWRERAAIQRMTIQ</sequence>
<keyword evidence="3" id="KW-1185">Reference proteome</keyword>
<dbReference type="AlphaFoldDB" id="A0A9P6C5B2"/>
<protein>
    <submittedName>
        <fullName evidence="2">Uncharacterized protein</fullName>
    </submittedName>
</protein>
<keyword evidence="1" id="KW-1133">Transmembrane helix</keyword>
<evidence type="ECO:0000313" key="3">
    <source>
        <dbReference type="Proteomes" id="UP000807342"/>
    </source>
</evidence>
<accession>A0A9P6C5B2</accession>
<dbReference type="EMBL" id="MU151073">
    <property type="protein sequence ID" value="KAF9452257.1"/>
    <property type="molecule type" value="Genomic_DNA"/>
</dbReference>
<evidence type="ECO:0000313" key="2">
    <source>
        <dbReference type="EMBL" id="KAF9452257.1"/>
    </source>
</evidence>
<proteinExistence type="predicted"/>
<keyword evidence="1" id="KW-0472">Membrane</keyword>
<reference evidence="2" key="1">
    <citation type="submission" date="2020-11" db="EMBL/GenBank/DDBJ databases">
        <authorList>
            <consortium name="DOE Joint Genome Institute"/>
            <person name="Ahrendt S."/>
            <person name="Riley R."/>
            <person name="Andreopoulos W."/>
            <person name="Labutti K."/>
            <person name="Pangilinan J."/>
            <person name="Ruiz-Duenas F.J."/>
            <person name="Barrasa J.M."/>
            <person name="Sanchez-Garcia M."/>
            <person name="Camarero S."/>
            <person name="Miyauchi S."/>
            <person name="Serrano A."/>
            <person name="Linde D."/>
            <person name="Babiker R."/>
            <person name="Drula E."/>
            <person name="Ayuso-Fernandez I."/>
            <person name="Pacheco R."/>
            <person name="Padilla G."/>
            <person name="Ferreira P."/>
            <person name="Barriuso J."/>
            <person name="Kellner H."/>
            <person name="Castanera R."/>
            <person name="Alfaro M."/>
            <person name="Ramirez L."/>
            <person name="Pisabarro A.G."/>
            <person name="Kuo A."/>
            <person name="Tritt A."/>
            <person name="Lipzen A."/>
            <person name="He G."/>
            <person name="Yan M."/>
            <person name="Ng V."/>
            <person name="Cullen D."/>
            <person name="Martin F."/>
            <person name="Rosso M.-N."/>
            <person name="Henrissat B."/>
            <person name="Hibbett D."/>
            <person name="Martinez A.T."/>
            <person name="Grigoriev I.V."/>
        </authorList>
    </citation>
    <scope>NUCLEOTIDE SEQUENCE</scope>
    <source>
        <strain evidence="2">MF-IS2</strain>
    </source>
</reference>
<feature type="transmembrane region" description="Helical" evidence="1">
    <location>
        <begin position="20"/>
        <end position="40"/>
    </location>
</feature>
<dbReference type="Proteomes" id="UP000807342">
    <property type="component" value="Unassembled WGS sequence"/>
</dbReference>
<organism evidence="2 3">
    <name type="scientific">Macrolepiota fuliginosa MF-IS2</name>
    <dbReference type="NCBI Taxonomy" id="1400762"/>
    <lineage>
        <taxon>Eukaryota</taxon>
        <taxon>Fungi</taxon>
        <taxon>Dikarya</taxon>
        <taxon>Basidiomycota</taxon>
        <taxon>Agaricomycotina</taxon>
        <taxon>Agaricomycetes</taxon>
        <taxon>Agaricomycetidae</taxon>
        <taxon>Agaricales</taxon>
        <taxon>Agaricineae</taxon>
        <taxon>Agaricaceae</taxon>
        <taxon>Macrolepiota</taxon>
    </lineage>
</organism>
<evidence type="ECO:0000256" key="1">
    <source>
        <dbReference type="SAM" id="Phobius"/>
    </source>
</evidence>
<comment type="caution">
    <text evidence="2">The sequence shown here is derived from an EMBL/GenBank/DDBJ whole genome shotgun (WGS) entry which is preliminary data.</text>
</comment>
<gene>
    <name evidence="2" type="ORF">P691DRAFT_805144</name>
</gene>
<name>A0A9P6C5B2_9AGAR</name>
<keyword evidence="1" id="KW-0812">Transmembrane</keyword>